<reference evidence="2" key="1">
    <citation type="journal article" date="2020" name="Genome Biol.">
        <title>Gamete binning: chromosome-level and haplotype-resolved genome assembly enabled by high-throughput single-cell sequencing of gamete genomes.</title>
        <authorList>
            <person name="Campoy J.A."/>
            <person name="Sun H."/>
            <person name="Goel M."/>
            <person name="Jiao W.-B."/>
            <person name="Folz-Donahue K."/>
            <person name="Wang N."/>
            <person name="Rubio M."/>
            <person name="Liu C."/>
            <person name="Kukat C."/>
            <person name="Ruiz D."/>
            <person name="Huettel B."/>
            <person name="Schneeberger K."/>
        </authorList>
    </citation>
    <scope>NUCLEOTIDE SEQUENCE [LARGE SCALE GENOMIC DNA]</scope>
    <source>
        <strain evidence="2">cv. Rojo Pasion</strain>
    </source>
</reference>
<proteinExistence type="predicted"/>
<evidence type="ECO:0000313" key="2">
    <source>
        <dbReference type="Proteomes" id="UP000507245"/>
    </source>
</evidence>
<gene>
    <name evidence="1" type="ORF">ORAREDHAP_LOCUS13678</name>
</gene>
<dbReference type="EMBL" id="CAEKKB010000002">
    <property type="protein sequence ID" value="CAB4299427.1"/>
    <property type="molecule type" value="Genomic_DNA"/>
</dbReference>
<dbReference type="OrthoDB" id="10413785at2759"/>
<keyword evidence="2" id="KW-1185">Reference proteome</keyword>
<sequence>MEIGSLKQRTVKLNISHSACAEKPYLVPELNEKAIRERRRRRLRLSLEMKMVISSAMIQSAFGGRFTIVDYRSLDVLDVEFFHGGKGRLVHRDVKLRMNSTLSTNDNY</sequence>
<dbReference type="AlphaFoldDB" id="A0A6J5WHR3"/>
<protein>
    <submittedName>
        <fullName evidence="1">Uncharacterized protein</fullName>
    </submittedName>
</protein>
<organism evidence="1 2">
    <name type="scientific">Prunus armeniaca</name>
    <name type="common">Apricot</name>
    <name type="synonym">Armeniaca vulgaris</name>
    <dbReference type="NCBI Taxonomy" id="36596"/>
    <lineage>
        <taxon>Eukaryota</taxon>
        <taxon>Viridiplantae</taxon>
        <taxon>Streptophyta</taxon>
        <taxon>Embryophyta</taxon>
        <taxon>Tracheophyta</taxon>
        <taxon>Spermatophyta</taxon>
        <taxon>Magnoliopsida</taxon>
        <taxon>eudicotyledons</taxon>
        <taxon>Gunneridae</taxon>
        <taxon>Pentapetalae</taxon>
        <taxon>rosids</taxon>
        <taxon>fabids</taxon>
        <taxon>Rosales</taxon>
        <taxon>Rosaceae</taxon>
        <taxon>Amygdaloideae</taxon>
        <taxon>Amygdaleae</taxon>
        <taxon>Prunus</taxon>
    </lineage>
</organism>
<name>A0A6J5WHR3_PRUAR</name>
<evidence type="ECO:0000313" key="1">
    <source>
        <dbReference type="EMBL" id="CAB4299427.1"/>
    </source>
</evidence>
<dbReference type="Proteomes" id="UP000507245">
    <property type="component" value="Unassembled WGS sequence"/>
</dbReference>
<accession>A0A6J5WHR3</accession>